<proteinExistence type="predicted"/>
<keyword evidence="2" id="KW-1185">Reference proteome</keyword>
<accession>A0ABW2BN23</accession>
<gene>
    <name evidence="1" type="ORF">ACFQE0_20950</name>
</gene>
<sequence>MRDPPIPTADPMMRRLVALVDEQLPDSTHHARLSLLAQLHALEQEAVKDNSDPSTLRSIHAVQDFVQRCDGMKSLA</sequence>
<name>A0ABW2BN23_9HYPH</name>
<protein>
    <submittedName>
        <fullName evidence="1">Uncharacterized protein</fullName>
    </submittedName>
</protein>
<dbReference type="Proteomes" id="UP001596292">
    <property type="component" value="Unassembled WGS sequence"/>
</dbReference>
<evidence type="ECO:0000313" key="2">
    <source>
        <dbReference type="Proteomes" id="UP001596292"/>
    </source>
</evidence>
<dbReference type="RefSeq" id="WP_378973097.1">
    <property type="nucleotide sequence ID" value="NZ_JBHSWN010000001.1"/>
</dbReference>
<reference evidence="2" key="1">
    <citation type="journal article" date="2019" name="Int. J. Syst. Evol. Microbiol.">
        <title>The Global Catalogue of Microorganisms (GCM) 10K type strain sequencing project: providing services to taxonomists for standard genome sequencing and annotation.</title>
        <authorList>
            <consortium name="The Broad Institute Genomics Platform"/>
            <consortium name="The Broad Institute Genome Sequencing Center for Infectious Disease"/>
            <person name="Wu L."/>
            <person name="Ma J."/>
        </authorList>
    </citation>
    <scope>NUCLEOTIDE SEQUENCE [LARGE SCALE GENOMIC DNA]</scope>
    <source>
        <strain evidence="2">CCUG 48316</strain>
    </source>
</reference>
<organism evidence="1 2">
    <name type="scientific">Methylobacterium komagatae</name>
    <dbReference type="NCBI Taxonomy" id="374425"/>
    <lineage>
        <taxon>Bacteria</taxon>
        <taxon>Pseudomonadati</taxon>
        <taxon>Pseudomonadota</taxon>
        <taxon>Alphaproteobacteria</taxon>
        <taxon>Hyphomicrobiales</taxon>
        <taxon>Methylobacteriaceae</taxon>
        <taxon>Methylobacterium</taxon>
    </lineage>
</organism>
<dbReference type="EMBL" id="JBHSWN010000001">
    <property type="protein sequence ID" value="MFC6791848.1"/>
    <property type="molecule type" value="Genomic_DNA"/>
</dbReference>
<evidence type="ECO:0000313" key="1">
    <source>
        <dbReference type="EMBL" id="MFC6791848.1"/>
    </source>
</evidence>
<comment type="caution">
    <text evidence="1">The sequence shown here is derived from an EMBL/GenBank/DDBJ whole genome shotgun (WGS) entry which is preliminary data.</text>
</comment>